<evidence type="ECO:0000313" key="8">
    <source>
        <dbReference type="EMBL" id="CAA6827648.1"/>
    </source>
</evidence>
<sequence>MKTIALTGTSRTDLGKKSTKALRNAGLIPCVLYGGEKNHHFSLTHKALRDLIYTNEFRTAEVELDGAKYSAIVKTVQFHPVTDAIMHVDLLQLVEGQIVQAEIPIRLVGAAAGVKAGGVLMQNIRKLKIKTTPDQLTSVIEVEVGHLELGKSIRIREVKVGAGVEIMNSGGIPLASVEIPRALRSSEAKVEEVVVAEAE</sequence>
<dbReference type="SUPFAM" id="SSF50715">
    <property type="entry name" value="Ribosomal protein L25-like"/>
    <property type="match status" value="1"/>
</dbReference>
<dbReference type="GO" id="GO:0003735">
    <property type="term" value="F:structural constituent of ribosome"/>
    <property type="evidence" value="ECO:0007669"/>
    <property type="project" value="InterPro"/>
</dbReference>
<dbReference type="PANTHER" id="PTHR33284">
    <property type="entry name" value="RIBOSOMAL PROTEIN L25/GLN-TRNA SYNTHETASE, ANTI-CODON-BINDING DOMAIN-CONTAINING PROTEIN"/>
    <property type="match status" value="1"/>
</dbReference>
<dbReference type="InterPro" id="IPR020057">
    <property type="entry name" value="Ribosomal_bL25_b-dom"/>
</dbReference>
<feature type="domain" description="Large ribosomal subunit protein bL25 beta" evidence="7">
    <location>
        <begin position="99"/>
        <end position="181"/>
    </location>
</feature>
<dbReference type="EMBL" id="CACVAQ010000406">
    <property type="protein sequence ID" value="CAA6827648.1"/>
    <property type="molecule type" value="Genomic_DNA"/>
</dbReference>
<dbReference type="AlphaFoldDB" id="A0A6S6U7I6"/>
<dbReference type="InterPro" id="IPR001021">
    <property type="entry name" value="Ribosomal_bL25_long"/>
</dbReference>
<dbReference type="GO" id="GO:0006412">
    <property type="term" value="P:translation"/>
    <property type="evidence" value="ECO:0007669"/>
    <property type="project" value="UniProtKB-UniRule"/>
</dbReference>
<organism evidence="8">
    <name type="scientific">uncultured Aureispira sp</name>
    <dbReference type="NCBI Taxonomy" id="1331704"/>
    <lineage>
        <taxon>Bacteria</taxon>
        <taxon>Pseudomonadati</taxon>
        <taxon>Bacteroidota</taxon>
        <taxon>Saprospiria</taxon>
        <taxon>Saprospirales</taxon>
        <taxon>Saprospiraceae</taxon>
        <taxon>Aureispira</taxon>
        <taxon>environmental samples</taxon>
    </lineage>
</organism>
<keyword evidence="4 5" id="KW-0687">Ribonucleoprotein</keyword>
<dbReference type="GO" id="GO:0022625">
    <property type="term" value="C:cytosolic large ribosomal subunit"/>
    <property type="evidence" value="ECO:0007669"/>
    <property type="project" value="TreeGrafter"/>
</dbReference>
<gene>
    <name evidence="5" type="primary">rplY</name>
    <name evidence="5" type="synonym">ctc</name>
    <name evidence="8" type="ORF">HELGO_WM53372</name>
</gene>
<reference evidence="8" key="1">
    <citation type="submission" date="2020-01" db="EMBL/GenBank/DDBJ databases">
        <authorList>
            <person name="Meier V. D."/>
            <person name="Meier V D."/>
        </authorList>
    </citation>
    <scope>NUCLEOTIDE SEQUENCE</scope>
    <source>
        <strain evidence="8">HLG_WM_MAG_10</strain>
    </source>
</reference>
<dbReference type="HAMAP" id="MF_01334">
    <property type="entry name" value="Ribosomal_bL25_CTC"/>
    <property type="match status" value="1"/>
</dbReference>
<evidence type="ECO:0000256" key="1">
    <source>
        <dbReference type="ARBA" id="ARBA00022730"/>
    </source>
</evidence>
<dbReference type="InterPro" id="IPR020930">
    <property type="entry name" value="Ribosomal_uL5_bac-type"/>
</dbReference>
<evidence type="ECO:0000256" key="3">
    <source>
        <dbReference type="ARBA" id="ARBA00022980"/>
    </source>
</evidence>
<dbReference type="InterPro" id="IPR020056">
    <property type="entry name" value="Rbsml_bL25/Gln-tRNA_synth_N"/>
</dbReference>
<dbReference type="Pfam" id="PF01386">
    <property type="entry name" value="Ribosomal_L25p"/>
    <property type="match status" value="1"/>
</dbReference>
<dbReference type="GO" id="GO:0008097">
    <property type="term" value="F:5S rRNA binding"/>
    <property type="evidence" value="ECO:0007669"/>
    <property type="project" value="InterPro"/>
</dbReference>
<dbReference type="InterPro" id="IPR029751">
    <property type="entry name" value="Ribosomal_L25_dom"/>
</dbReference>
<evidence type="ECO:0000259" key="7">
    <source>
        <dbReference type="Pfam" id="PF14693"/>
    </source>
</evidence>
<protein>
    <recommendedName>
        <fullName evidence="5">Large ribosomal subunit protein bL25</fullName>
    </recommendedName>
    <alternativeName>
        <fullName evidence="5">General stress protein CTC</fullName>
    </alternativeName>
</protein>
<keyword evidence="2 5" id="KW-0694">RNA-binding</keyword>
<accession>A0A6S6U7I6</accession>
<keyword evidence="1 5" id="KW-0699">rRNA-binding</keyword>
<evidence type="ECO:0000256" key="2">
    <source>
        <dbReference type="ARBA" id="ARBA00022884"/>
    </source>
</evidence>
<name>A0A6S6U7I6_9BACT</name>
<dbReference type="CDD" id="cd00495">
    <property type="entry name" value="Ribosomal_L25_TL5_CTC"/>
    <property type="match status" value="1"/>
</dbReference>
<dbReference type="InterPro" id="IPR037121">
    <property type="entry name" value="Ribosomal_bL25_C"/>
</dbReference>
<comment type="function">
    <text evidence="5">This is one of the proteins that binds to the 5S RNA in the ribosome where it forms part of the central protuberance.</text>
</comment>
<evidence type="ECO:0000256" key="4">
    <source>
        <dbReference type="ARBA" id="ARBA00023274"/>
    </source>
</evidence>
<dbReference type="Pfam" id="PF14693">
    <property type="entry name" value="Ribosomal_TL5_C"/>
    <property type="match status" value="1"/>
</dbReference>
<proteinExistence type="inferred from homology"/>
<evidence type="ECO:0000256" key="5">
    <source>
        <dbReference type="HAMAP-Rule" id="MF_01334"/>
    </source>
</evidence>
<comment type="subunit">
    <text evidence="5">Part of the 50S ribosomal subunit; part of the 5S rRNA/L5/L18/L25 subcomplex. Contacts the 5S rRNA. Binds to the 5S rRNA independently of L5 and L18.</text>
</comment>
<comment type="similarity">
    <text evidence="5">Belongs to the bacterial ribosomal protein bL25 family. CTC subfamily.</text>
</comment>
<dbReference type="InterPro" id="IPR011035">
    <property type="entry name" value="Ribosomal_bL25/Gln-tRNA_synth"/>
</dbReference>
<dbReference type="PANTHER" id="PTHR33284:SF1">
    <property type="entry name" value="RIBOSOMAL PROTEIN L25_GLN-TRNA SYNTHETASE, ANTI-CODON-BINDING DOMAIN-CONTAINING PROTEIN"/>
    <property type="match status" value="1"/>
</dbReference>
<dbReference type="Gene3D" id="2.40.240.10">
    <property type="entry name" value="Ribosomal Protein L25, Chain P"/>
    <property type="match status" value="1"/>
</dbReference>
<keyword evidence="3 5" id="KW-0689">Ribosomal protein</keyword>
<dbReference type="NCBIfam" id="TIGR00731">
    <property type="entry name" value="bL25_bact_ctc"/>
    <property type="match status" value="1"/>
</dbReference>
<feature type="domain" description="Large ribosomal subunit protein bL25 L25" evidence="6">
    <location>
        <begin position="6"/>
        <end position="90"/>
    </location>
</feature>
<dbReference type="Gene3D" id="2.170.120.20">
    <property type="entry name" value="Ribosomal protein L25, beta domain"/>
    <property type="match status" value="1"/>
</dbReference>
<evidence type="ECO:0000259" key="6">
    <source>
        <dbReference type="Pfam" id="PF01386"/>
    </source>
</evidence>